<dbReference type="Proteomes" id="UP000309997">
    <property type="component" value="Unassembled WGS sequence"/>
</dbReference>
<protein>
    <submittedName>
        <fullName evidence="1">Uncharacterized protein</fullName>
    </submittedName>
</protein>
<sequence>MPVGTKPQARITQKGVVWISMVTKELKRHKNTFLSTVSLRISTSRFLRTIAGHGDSKPFSDNKLVHRRPMTLGLNIGGWDANAARRPPPPPPEAKLNSNKNEPSE</sequence>
<keyword evidence="2" id="KW-1185">Reference proteome</keyword>
<accession>A0ACC4AHP8</accession>
<organism evidence="1 2">
    <name type="scientific">Populus alba</name>
    <name type="common">White poplar</name>
    <dbReference type="NCBI Taxonomy" id="43335"/>
    <lineage>
        <taxon>Eukaryota</taxon>
        <taxon>Viridiplantae</taxon>
        <taxon>Streptophyta</taxon>
        <taxon>Embryophyta</taxon>
        <taxon>Tracheophyta</taxon>
        <taxon>Spermatophyta</taxon>
        <taxon>Magnoliopsida</taxon>
        <taxon>eudicotyledons</taxon>
        <taxon>Gunneridae</taxon>
        <taxon>Pentapetalae</taxon>
        <taxon>rosids</taxon>
        <taxon>fabids</taxon>
        <taxon>Malpighiales</taxon>
        <taxon>Salicaceae</taxon>
        <taxon>Saliceae</taxon>
        <taxon>Populus</taxon>
    </lineage>
</organism>
<gene>
    <name evidence="1" type="ORF">D5086_033731</name>
</gene>
<proteinExistence type="predicted"/>
<dbReference type="EMBL" id="RCHU02000019">
    <property type="protein sequence ID" value="KAL3565685.1"/>
    <property type="molecule type" value="Genomic_DNA"/>
</dbReference>
<evidence type="ECO:0000313" key="1">
    <source>
        <dbReference type="EMBL" id="KAL3565685.1"/>
    </source>
</evidence>
<evidence type="ECO:0000313" key="2">
    <source>
        <dbReference type="Proteomes" id="UP000309997"/>
    </source>
</evidence>
<reference evidence="1 2" key="1">
    <citation type="journal article" date="2024" name="Plant Biotechnol. J.">
        <title>Genome and CRISPR/Cas9 system of a widespread forest tree (Populus alba) in the world.</title>
        <authorList>
            <person name="Liu Y.J."/>
            <person name="Jiang P.F."/>
            <person name="Han X.M."/>
            <person name="Li X.Y."/>
            <person name="Wang H.M."/>
            <person name="Wang Y.J."/>
            <person name="Wang X.X."/>
            <person name="Zeng Q.Y."/>
        </authorList>
    </citation>
    <scope>NUCLEOTIDE SEQUENCE [LARGE SCALE GENOMIC DNA]</scope>
    <source>
        <strain evidence="2">cv. PAL-ZL1</strain>
    </source>
</reference>
<comment type="caution">
    <text evidence="1">The sequence shown here is derived from an EMBL/GenBank/DDBJ whole genome shotgun (WGS) entry which is preliminary data.</text>
</comment>
<name>A0ACC4AHP8_POPAL</name>